<dbReference type="PANTHER" id="PTHR30469:SF20">
    <property type="entry name" value="EFFLUX RND TRANSPORTER PERIPLASMIC ADAPTOR SUBUNIT"/>
    <property type="match status" value="1"/>
</dbReference>
<evidence type="ECO:0000256" key="3">
    <source>
        <dbReference type="SAM" id="SignalP"/>
    </source>
</evidence>
<comment type="similarity">
    <text evidence="1">Belongs to the membrane fusion protein (MFP) (TC 8.A.1) family.</text>
</comment>
<proteinExistence type="inferred from homology"/>
<feature type="coiled-coil region" evidence="2">
    <location>
        <begin position="107"/>
        <end position="164"/>
    </location>
</feature>
<dbReference type="Gene3D" id="2.40.420.20">
    <property type="match status" value="1"/>
</dbReference>
<keyword evidence="3" id="KW-0732">Signal</keyword>
<dbReference type="Proteomes" id="UP000285908">
    <property type="component" value="Unassembled WGS sequence"/>
</dbReference>
<dbReference type="PANTHER" id="PTHR30469">
    <property type="entry name" value="MULTIDRUG RESISTANCE PROTEIN MDTA"/>
    <property type="match status" value="1"/>
</dbReference>
<feature type="signal peptide" evidence="3">
    <location>
        <begin position="1"/>
        <end position="30"/>
    </location>
</feature>
<evidence type="ECO:0000256" key="1">
    <source>
        <dbReference type="ARBA" id="ARBA00009477"/>
    </source>
</evidence>
<dbReference type="GO" id="GO:0015562">
    <property type="term" value="F:efflux transmembrane transporter activity"/>
    <property type="evidence" value="ECO:0007669"/>
    <property type="project" value="TreeGrafter"/>
</dbReference>
<dbReference type="Gene3D" id="2.40.30.170">
    <property type="match status" value="1"/>
</dbReference>
<evidence type="ECO:0000256" key="2">
    <source>
        <dbReference type="SAM" id="Coils"/>
    </source>
</evidence>
<dbReference type="OrthoDB" id="9813967at2"/>
<evidence type="ECO:0000313" key="4">
    <source>
        <dbReference type="EMBL" id="RVV97538.1"/>
    </source>
</evidence>
<evidence type="ECO:0000313" key="5">
    <source>
        <dbReference type="Proteomes" id="UP000285908"/>
    </source>
</evidence>
<dbReference type="NCBIfam" id="TIGR01730">
    <property type="entry name" value="RND_mfp"/>
    <property type="match status" value="1"/>
</dbReference>
<dbReference type="Gene3D" id="1.10.287.470">
    <property type="entry name" value="Helix hairpin bin"/>
    <property type="match status" value="1"/>
</dbReference>
<gene>
    <name evidence="4" type="ORF">EKE94_13440</name>
</gene>
<name>A0A438AFS5_9RHOB</name>
<dbReference type="GO" id="GO:1990281">
    <property type="term" value="C:efflux pump complex"/>
    <property type="evidence" value="ECO:0007669"/>
    <property type="project" value="TreeGrafter"/>
</dbReference>
<comment type="caution">
    <text evidence="4">The sequence shown here is derived from an EMBL/GenBank/DDBJ whole genome shotgun (WGS) entry which is preliminary data.</text>
</comment>
<dbReference type="EMBL" id="RQXX01000004">
    <property type="protein sequence ID" value="RVV97538.1"/>
    <property type="molecule type" value="Genomic_DNA"/>
</dbReference>
<feature type="chain" id="PRO_5019366432" evidence="3">
    <location>
        <begin position="31"/>
        <end position="366"/>
    </location>
</feature>
<protein>
    <submittedName>
        <fullName evidence="4">Efflux RND transporter periplasmic adaptor subunit</fullName>
    </submittedName>
</protein>
<keyword evidence="5" id="KW-1185">Reference proteome</keyword>
<dbReference type="SUPFAM" id="SSF111369">
    <property type="entry name" value="HlyD-like secretion proteins"/>
    <property type="match status" value="1"/>
</dbReference>
<keyword evidence="2" id="KW-0175">Coiled coil</keyword>
<accession>A0A438AFS5</accession>
<dbReference type="AlphaFoldDB" id="A0A438AFS5"/>
<dbReference type="Gene3D" id="2.40.50.100">
    <property type="match status" value="1"/>
</dbReference>
<reference evidence="4 5" key="1">
    <citation type="submission" date="2018-11" db="EMBL/GenBank/DDBJ databases">
        <title>Mesobaculum littorinae gen. nov., sp. nov., isolated from Littorina scabra that represents a novel genus of the order Rhodobacteraceae.</title>
        <authorList>
            <person name="Li F."/>
        </authorList>
    </citation>
    <scope>NUCLEOTIDE SEQUENCE [LARGE SCALE GENOMIC DNA]</scope>
    <source>
        <strain evidence="4 5">M0103</strain>
    </source>
</reference>
<sequence length="366" mass="39458">MRYRAAPVPFLRGAFPLILSLLVAAPAATAQQETGGEVVRPAKLMVLSAAQSQLERDFFGRVRARETVDLAFQVGGQITAFPVVEGRPLEEGALIARLDQTPFEREVARAEVNLDKARRDLTRLEELSDISVTQTSIRDAQTQVDLAEVAVEEARDHLQDATLRTTFPALVARREVATFTTVSAGQPVVRIHDMSELRVDIDVPEILFRNALEGGQGVSFTGRFPGYGETFPLTLREFEAETADIAQTYKITLAFTGAVPDWLLPGASVTVTAQAARGGGARQIVLPETALVFDPDRRPGLMVFDADDDAAGATGTVHWEPVEIEVRDDARVALVSGPGAGTEVVLAGGAQLRDGQTVRRFTGIGD</sequence>
<dbReference type="RefSeq" id="WP_127907134.1">
    <property type="nucleotide sequence ID" value="NZ_RQXX01000004.1"/>
</dbReference>
<dbReference type="InterPro" id="IPR006143">
    <property type="entry name" value="RND_pump_MFP"/>
</dbReference>
<organism evidence="4 5">
    <name type="scientific">Mesobaculum littorinae</name>
    <dbReference type="NCBI Taxonomy" id="2486419"/>
    <lineage>
        <taxon>Bacteria</taxon>
        <taxon>Pseudomonadati</taxon>
        <taxon>Pseudomonadota</taxon>
        <taxon>Alphaproteobacteria</taxon>
        <taxon>Rhodobacterales</taxon>
        <taxon>Roseobacteraceae</taxon>
        <taxon>Mesobaculum</taxon>
    </lineage>
</organism>